<dbReference type="PANTHER" id="PTHR43002">
    <property type="entry name" value="GLYCOGEN DEBRANCHING ENZYME"/>
    <property type="match status" value="1"/>
</dbReference>
<dbReference type="Pfam" id="PF02922">
    <property type="entry name" value="CBM_48"/>
    <property type="match status" value="1"/>
</dbReference>
<reference evidence="3 4" key="1">
    <citation type="journal article" date="2025" name="Anaerobe">
        <title>Description of Anaerococcus kampingiae sp. nov., Anaerococcus groningensis sp. nov., Anaerococcus martiniensis sp. nov., and Anaerococcus cruorum sp. nov., isolated from human clinical specimens.</title>
        <authorList>
            <person name="Boiten K.E."/>
            <person name="Meijer J."/>
            <person name="van Wezel E.M."/>
            <person name="Veloo A.C.M."/>
        </authorList>
    </citation>
    <scope>NUCLEOTIDE SEQUENCE [LARGE SCALE GENOMIC DNA]</scope>
    <source>
        <strain evidence="3 4">ENR1039</strain>
    </source>
</reference>
<evidence type="ECO:0000313" key="3">
    <source>
        <dbReference type="EMBL" id="MFO3716290.1"/>
    </source>
</evidence>
<evidence type="ECO:0000259" key="2">
    <source>
        <dbReference type="SMART" id="SM00642"/>
    </source>
</evidence>
<evidence type="ECO:0000313" key="4">
    <source>
        <dbReference type="Proteomes" id="UP001638015"/>
    </source>
</evidence>
<dbReference type="InterPro" id="IPR014756">
    <property type="entry name" value="Ig_E-set"/>
</dbReference>
<dbReference type="SUPFAM" id="SSF51445">
    <property type="entry name" value="(Trans)glycosidases"/>
    <property type="match status" value="1"/>
</dbReference>
<keyword evidence="4" id="KW-1185">Reference proteome</keyword>
<comment type="caution">
    <text evidence="3">The sequence shown here is derived from an EMBL/GenBank/DDBJ whole genome shotgun (WGS) entry which is preliminary data.</text>
</comment>
<evidence type="ECO:0000256" key="1">
    <source>
        <dbReference type="ARBA" id="ARBA00008061"/>
    </source>
</evidence>
<dbReference type="InterPro" id="IPR017853">
    <property type="entry name" value="GH"/>
</dbReference>
<dbReference type="Gene3D" id="3.20.20.80">
    <property type="entry name" value="Glycosidases"/>
    <property type="match status" value="1"/>
</dbReference>
<accession>A0ABW9MWZ2</accession>
<dbReference type="CDD" id="cd11341">
    <property type="entry name" value="AmyAc_Pullulanase_LD-like"/>
    <property type="match status" value="1"/>
</dbReference>
<dbReference type="RefSeq" id="WP_410032986.1">
    <property type="nucleotide sequence ID" value="NZ_JBGMEH010000006.1"/>
</dbReference>
<comment type="similarity">
    <text evidence="1">Belongs to the glycosyl hydrolase 13 family.</text>
</comment>
<dbReference type="InterPro" id="IPR004193">
    <property type="entry name" value="Glyco_hydro_13_N"/>
</dbReference>
<keyword evidence="3" id="KW-0378">Hydrolase</keyword>
<dbReference type="Gene3D" id="2.60.40.10">
    <property type="entry name" value="Immunoglobulins"/>
    <property type="match status" value="1"/>
</dbReference>
<dbReference type="CDD" id="cd02860">
    <property type="entry name" value="E_set_Pullulanase"/>
    <property type="match status" value="1"/>
</dbReference>
<organism evidence="3 4">
    <name type="scientific">Anaerococcus cruorum</name>
    <dbReference type="NCBI Taxonomy" id="3115617"/>
    <lineage>
        <taxon>Bacteria</taxon>
        <taxon>Bacillati</taxon>
        <taxon>Bacillota</taxon>
        <taxon>Tissierellia</taxon>
        <taxon>Tissierellales</taxon>
        <taxon>Peptoniphilaceae</taxon>
        <taxon>Anaerococcus</taxon>
    </lineage>
</organism>
<dbReference type="Proteomes" id="UP001638015">
    <property type="component" value="Unassembled WGS sequence"/>
</dbReference>
<feature type="domain" description="Glycosyl hydrolase family 13 catalytic" evidence="2">
    <location>
        <begin position="159"/>
        <end position="527"/>
    </location>
</feature>
<gene>
    <name evidence="3" type="primary">pulA</name>
    <name evidence="3" type="ORF">ACCQ40_05750</name>
</gene>
<dbReference type="InterPro" id="IPR011840">
    <property type="entry name" value="PulA_typeI"/>
</dbReference>
<name>A0ABW9MWZ2_9FIRM</name>
<dbReference type="NCBIfam" id="TIGR02104">
    <property type="entry name" value="pulA_typeI"/>
    <property type="match status" value="1"/>
</dbReference>
<sequence length="626" mass="72298">MIKNYKNVTYDDIKDYKLGAIYSKSKTTFRVFAPEVDVKLALTTNYKNPRKEIFPMTQNEWGVWEITMDNDLDGYYYTYIVNEKYEVTDPYSFTSSINSMYSVVCDMEKTNPDGFKNSKVPQIPEEEAIIYEMSVKNYTADESSGVKNRGKFLGLTEKNTIYHGFNTGLANLKELGITHVQILPIYDFISVDEASERFFDDDNYNWGYDPELYFAPEGSYASDPTNPKTRIIELKKMIEAIHSENIAVIMDVVYNHTFKSYDSNLNTLGPNYYYRMNKDGTFSNGSGVGNELATEMPFVRKLIIDSLKHWVKEYKIDGFRFDLMALIDIDTIKIALIELRKINPNLIIYGEPWMALGTTLPYEKQTVKGSQKSQGFGVFNDIYRDAIKGDTDSFGIGYIQGAHYLKTTIEEGIAGSIHFDEKRWGFADFSSESINYFNCHDNLILYDKLQISLKNLEDIDDYVKLALGLVLLSFGKPFLYEGNEFNHSKNNDRNSYNSPLFINAINWQEKEENIDIFNYTKDLIALRKNVKAFNKINPVAIRESLSFMENIEDNLIIYKVKASDYYILVAINASNEDKHIDNKKLKSFIGYHDFIMDKIFGKKGKNNSRIEDLVLDRLSVNVYKIY</sequence>
<keyword evidence="3" id="KW-0326">Glycosidase</keyword>
<dbReference type="SUPFAM" id="SSF81296">
    <property type="entry name" value="E set domains"/>
    <property type="match status" value="1"/>
</dbReference>
<dbReference type="EMBL" id="JBGMEH010000006">
    <property type="protein sequence ID" value="MFO3716290.1"/>
    <property type="molecule type" value="Genomic_DNA"/>
</dbReference>
<dbReference type="SMART" id="SM00642">
    <property type="entry name" value="Aamy"/>
    <property type="match status" value="1"/>
</dbReference>
<dbReference type="GO" id="GO:0051060">
    <property type="term" value="F:pullulanase activity"/>
    <property type="evidence" value="ECO:0007669"/>
    <property type="project" value="UniProtKB-EC"/>
</dbReference>
<proteinExistence type="inferred from homology"/>
<protein>
    <submittedName>
        <fullName evidence="3">Type I pullulanase</fullName>
        <ecNumber evidence="3">3.2.1.41</ecNumber>
    </submittedName>
</protein>
<dbReference type="InterPro" id="IPR013783">
    <property type="entry name" value="Ig-like_fold"/>
</dbReference>
<dbReference type="InterPro" id="IPR006047">
    <property type="entry name" value="GH13_cat_dom"/>
</dbReference>
<dbReference type="EC" id="3.2.1.41" evidence="3"/>